<gene>
    <name evidence="1" type="ORF">ColSpa_04018</name>
</gene>
<dbReference type="InterPro" id="IPR014049">
    <property type="entry name" value="Glutathione_synthase_N_euk"/>
</dbReference>
<dbReference type="AlphaFoldDB" id="A0AA37NW17"/>
<comment type="caution">
    <text evidence="1">The sequence shown here is derived from an EMBL/GenBank/DDBJ whole genome shotgun (WGS) entry which is preliminary data.</text>
</comment>
<accession>A0AA37NW17</accession>
<dbReference type="Gene3D" id="3.30.1490.80">
    <property type="match status" value="1"/>
</dbReference>
<dbReference type="RefSeq" id="XP_049126187.1">
    <property type="nucleotide sequence ID" value="XM_049270230.1"/>
</dbReference>
<dbReference type="EMBL" id="BQXU01000008">
    <property type="protein sequence ID" value="GKT43837.1"/>
    <property type="molecule type" value="Genomic_DNA"/>
</dbReference>
<dbReference type="GeneID" id="73324820"/>
<dbReference type="GO" id="GO:0005524">
    <property type="term" value="F:ATP binding"/>
    <property type="evidence" value="ECO:0007669"/>
    <property type="project" value="InterPro"/>
</dbReference>
<dbReference type="Gene3D" id="3.30.470.20">
    <property type="entry name" value="ATP-grasp fold, B domain"/>
    <property type="match status" value="1"/>
</dbReference>
<dbReference type="PANTHER" id="PTHR11130">
    <property type="entry name" value="GLUTATHIONE SYNTHETASE"/>
    <property type="match status" value="1"/>
</dbReference>
<dbReference type="GO" id="GO:0005829">
    <property type="term" value="C:cytosol"/>
    <property type="evidence" value="ECO:0007669"/>
    <property type="project" value="TreeGrafter"/>
</dbReference>
<dbReference type="Proteomes" id="UP001055115">
    <property type="component" value="Unassembled WGS sequence"/>
</dbReference>
<protein>
    <submittedName>
        <fullName evidence="1">Glutathione synthetase</fullName>
    </submittedName>
</protein>
<dbReference type="InterPro" id="IPR005615">
    <property type="entry name" value="Glutathione_synthase"/>
</dbReference>
<dbReference type="SUPFAM" id="SSF56059">
    <property type="entry name" value="Glutathione synthetase ATP-binding domain-like"/>
    <property type="match status" value="1"/>
</dbReference>
<evidence type="ECO:0000313" key="1">
    <source>
        <dbReference type="EMBL" id="GKT43837.1"/>
    </source>
</evidence>
<evidence type="ECO:0000313" key="2">
    <source>
        <dbReference type="Proteomes" id="UP001055115"/>
    </source>
</evidence>
<keyword evidence="2" id="KW-1185">Reference proteome</keyword>
<dbReference type="PANTHER" id="PTHR11130:SF0">
    <property type="entry name" value="GLUTATHIONE SYNTHETASE"/>
    <property type="match status" value="1"/>
</dbReference>
<organism evidence="1 2">
    <name type="scientific">Colletotrichum spaethianum</name>
    <dbReference type="NCBI Taxonomy" id="700344"/>
    <lineage>
        <taxon>Eukaryota</taxon>
        <taxon>Fungi</taxon>
        <taxon>Dikarya</taxon>
        <taxon>Ascomycota</taxon>
        <taxon>Pezizomycotina</taxon>
        <taxon>Sordariomycetes</taxon>
        <taxon>Hypocreomycetidae</taxon>
        <taxon>Glomerellales</taxon>
        <taxon>Glomerellaceae</taxon>
        <taxon>Colletotrichum</taxon>
        <taxon>Colletotrichum spaethianum species complex</taxon>
    </lineage>
</organism>
<sequence length="178" mass="19808">MATSTLTKEQYPPRLSQSEQDALVQTVKDWAIGNGLSVRPPPTVVSPESDPKGILAVNVPVTLFPSPFPRSCFEQARSVQQTYNELYAAISRDEDFLSAMVNEVKGGDDFISKLWDTHVRVKKEGYTQKLSLGLFRSDYLVHQDMSSGEPKRQVKQVEFNTIASSFGGLSSRTSLLHK</sequence>
<dbReference type="GO" id="GO:0043295">
    <property type="term" value="F:glutathione binding"/>
    <property type="evidence" value="ECO:0007669"/>
    <property type="project" value="TreeGrafter"/>
</dbReference>
<dbReference type="GO" id="GO:0004363">
    <property type="term" value="F:glutathione synthase activity"/>
    <property type="evidence" value="ECO:0007669"/>
    <property type="project" value="InterPro"/>
</dbReference>
<name>A0AA37NW17_9PEZI</name>
<dbReference type="Pfam" id="PF03917">
    <property type="entry name" value="GSH_synth_ATP"/>
    <property type="match status" value="1"/>
</dbReference>
<proteinExistence type="predicted"/>
<reference evidence="1 2" key="1">
    <citation type="submission" date="2022-03" db="EMBL/GenBank/DDBJ databases">
        <title>Genome data of Colletotrichum spp.</title>
        <authorList>
            <person name="Utami Y.D."/>
            <person name="Hiruma K."/>
        </authorList>
    </citation>
    <scope>NUCLEOTIDE SEQUENCE [LARGE SCALE GENOMIC DNA]</scope>
    <source>
        <strain evidence="1 2">MAFF 239500</strain>
    </source>
</reference>